<reference evidence="4 5" key="1">
    <citation type="submission" date="2019-05" db="EMBL/GenBank/DDBJ databases">
        <title>The metagenome of a microbial culture collection derived from dairy environment covers the genomic content of the human microbiome.</title>
        <authorList>
            <person name="Roder T."/>
            <person name="Wuthrich D."/>
            <person name="Sattari Z."/>
            <person name="Von Ah U."/>
            <person name="Bar C."/>
            <person name="Ronchi F."/>
            <person name="Macpherson A.J."/>
            <person name="Ganal-Vonarburg S.C."/>
            <person name="Bruggmann R."/>
            <person name="Vergeres G."/>
        </authorList>
    </citation>
    <scope>NUCLEOTIDE SEQUENCE [LARGE SCALE GENOMIC DNA]</scope>
    <source>
        <strain evidence="4 5">FAM 24227</strain>
    </source>
</reference>
<name>A0A5R9DV62_9LACT</name>
<dbReference type="SUPFAM" id="SSF55729">
    <property type="entry name" value="Acyl-CoA N-acyltransferases (Nat)"/>
    <property type="match status" value="1"/>
</dbReference>
<dbReference type="PROSITE" id="PS51186">
    <property type="entry name" value="GNAT"/>
    <property type="match status" value="1"/>
</dbReference>
<evidence type="ECO:0000259" key="3">
    <source>
        <dbReference type="PROSITE" id="PS51186"/>
    </source>
</evidence>
<dbReference type="CDD" id="cd04301">
    <property type="entry name" value="NAT_SF"/>
    <property type="match status" value="1"/>
</dbReference>
<dbReference type="InterPro" id="IPR045039">
    <property type="entry name" value="NSI-like"/>
</dbReference>
<keyword evidence="2" id="KW-0012">Acyltransferase</keyword>
<gene>
    <name evidence="4" type="ORF">FEZ33_06105</name>
</gene>
<organism evidence="4 5">
    <name type="scientific">Ruoffia tabacinasalis</name>
    <dbReference type="NCBI Taxonomy" id="87458"/>
    <lineage>
        <taxon>Bacteria</taxon>
        <taxon>Bacillati</taxon>
        <taxon>Bacillota</taxon>
        <taxon>Bacilli</taxon>
        <taxon>Lactobacillales</taxon>
        <taxon>Aerococcaceae</taxon>
        <taxon>Ruoffia</taxon>
    </lineage>
</organism>
<sequence length="133" mass="15220">MIEYQKKVDITHEALIYLYESVGWSAYTQDNPDLTSLLEGAKHYLTAWDGERLIGLIRVVGDGVYIAYIQDVLVHPDYQRQGIGKYLMQKMLKEIRYAKQIILTTENSPATKAFYQSLGMKEFNETGALGFSM</sequence>
<dbReference type="PANTHER" id="PTHR43626:SF4">
    <property type="entry name" value="GCN5-RELATED N-ACETYLTRANSFERASE 2, CHLOROPLASTIC"/>
    <property type="match status" value="1"/>
</dbReference>
<dbReference type="GO" id="GO:0005737">
    <property type="term" value="C:cytoplasm"/>
    <property type="evidence" value="ECO:0007669"/>
    <property type="project" value="TreeGrafter"/>
</dbReference>
<evidence type="ECO:0000256" key="1">
    <source>
        <dbReference type="ARBA" id="ARBA00022679"/>
    </source>
</evidence>
<dbReference type="Proteomes" id="UP000306420">
    <property type="component" value="Unassembled WGS sequence"/>
</dbReference>
<dbReference type="Pfam" id="PF13673">
    <property type="entry name" value="Acetyltransf_10"/>
    <property type="match status" value="1"/>
</dbReference>
<dbReference type="EMBL" id="VBSP01000017">
    <property type="protein sequence ID" value="TLQ41442.1"/>
    <property type="molecule type" value="Genomic_DNA"/>
</dbReference>
<feature type="domain" description="N-acetyltransferase" evidence="3">
    <location>
        <begin position="5"/>
        <end position="133"/>
    </location>
</feature>
<evidence type="ECO:0000313" key="5">
    <source>
        <dbReference type="Proteomes" id="UP000306420"/>
    </source>
</evidence>
<dbReference type="PANTHER" id="PTHR43626">
    <property type="entry name" value="ACYL-COA N-ACYLTRANSFERASE"/>
    <property type="match status" value="1"/>
</dbReference>
<proteinExistence type="predicted"/>
<dbReference type="OrthoDB" id="9775804at2"/>
<protein>
    <submittedName>
        <fullName evidence="4">GNAT family N-acetyltransferase</fullName>
    </submittedName>
</protein>
<dbReference type="Gene3D" id="3.40.630.30">
    <property type="match status" value="1"/>
</dbReference>
<dbReference type="InterPro" id="IPR016181">
    <property type="entry name" value="Acyl_CoA_acyltransferase"/>
</dbReference>
<evidence type="ECO:0000256" key="2">
    <source>
        <dbReference type="ARBA" id="ARBA00023315"/>
    </source>
</evidence>
<dbReference type="InterPro" id="IPR000182">
    <property type="entry name" value="GNAT_dom"/>
</dbReference>
<dbReference type="AlphaFoldDB" id="A0A5R9DV62"/>
<dbReference type="GO" id="GO:0008080">
    <property type="term" value="F:N-acetyltransferase activity"/>
    <property type="evidence" value="ECO:0007669"/>
    <property type="project" value="InterPro"/>
</dbReference>
<evidence type="ECO:0000313" key="4">
    <source>
        <dbReference type="EMBL" id="TLQ41442.1"/>
    </source>
</evidence>
<accession>A0A5R9DV62</accession>
<dbReference type="RefSeq" id="WP_138404521.1">
    <property type="nucleotide sequence ID" value="NZ_VBSP01000017.1"/>
</dbReference>
<keyword evidence="1 4" id="KW-0808">Transferase</keyword>
<comment type="caution">
    <text evidence="4">The sequence shown here is derived from an EMBL/GenBank/DDBJ whole genome shotgun (WGS) entry which is preliminary data.</text>
</comment>